<proteinExistence type="predicted"/>
<name>A0A9P6GGH8_9PLEO</name>
<keyword evidence="2" id="KW-1185">Reference proteome</keyword>
<organism evidence="1 2">
    <name type="scientific">Paraphaeosphaeria minitans</name>
    <dbReference type="NCBI Taxonomy" id="565426"/>
    <lineage>
        <taxon>Eukaryota</taxon>
        <taxon>Fungi</taxon>
        <taxon>Dikarya</taxon>
        <taxon>Ascomycota</taxon>
        <taxon>Pezizomycotina</taxon>
        <taxon>Dothideomycetes</taxon>
        <taxon>Pleosporomycetidae</taxon>
        <taxon>Pleosporales</taxon>
        <taxon>Massarineae</taxon>
        <taxon>Didymosphaeriaceae</taxon>
        <taxon>Paraphaeosphaeria</taxon>
    </lineage>
</organism>
<reference evidence="1" key="1">
    <citation type="journal article" date="2020" name="Mol. Plant Microbe Interact.">
        <title>Genome Sequence of the Biocontrol Agent Coniothyrium minitans strain Conio (IMI 134523).</title>
        <authorList>
            <person name="Patel D."/>
            <person name="Shittu T.A."/>
            <person name="Baroncelli R."/>
            <person name="Muthumeenakshi S."/>
            <person name="Osborne T.H."/>
            <person name="Janganan T.K."/>
            <person name="Sreenivasaprasad S."/>
        </authorList>
    </citation>
    <scope>NUCLEOTIDE SEQUENCE</scope>
    <source>
        <strain evidence="1">Conio</strain>
    </source>
</reference>
<dbReference type="Proteomes" id="UP000756921">
    <property type="component" value="Unassembled WGS sequence"/>
</dbReference>
<comment type="caution">
    <text evidence="1">The sequence shown here is derived from an EMBL/GenBank/DDBJ whole genome shotgun (WGS) entry which is preliminary data.</text>
</comment>
<sequence>MRGDGNVRGSGRCKRQAVCEERAYAITTKSNFSWPERAKAVYPGYVGSLPPVRTRTLESLELHCLRCNTVPYGCVYSIPQWLALAMGRDAVALRTFRSTRCGLRAPHNPSLGSRISTASTQSWGHCALNTPMPISGGISQCAD</sequence>
<accession>A0A9P6GGH8</accession>
<protein>
    <submittedName>
        <fullName evidence="1">Uncharacterized protein</fullName>
    </submittedName>
</protein>
<evidence type="ECO:0000313" key="1">
    <source>
        <dbReference type="EMBL" id="KAF9735177.1"/>
    </source>
</evidence>
<gene>
    <name evidence="1" type="ORF">PMIN01_06582</name>
</gene>
<dbReference type="AlphaFoldDB" id="A0A9P6GGH8"/>
<dbReference type="EMBL" id="WJXW01000006">
    <property type="protein sequence ID" value="KAF9735177.1"/>
    <property type="molecule type" value="Genomic_DNA"/>
</dbReference>
<evidence type="ECO:0000313" key="2">
    <source>
        <dbReference type="Proteomes" id="UP000756921"/>
    </source>
</evidence>